<proteinExistence type="predicted"/>
<gene>
    <name evidence="3" type="ORF">SAMN05421820_103509</name>
</gene>
<dbReference type="InterPro" id="IPR008756">
    <property type="entry name" value="Peptidase_M56"/>
</dbReference>
<evidence type="ECO:0000313" key="4">
    <source>
        <dbReference type="Proteomes" id="UP000183200"/>
    </source>
</evidence>
<dbReference type="InterPro" id="IPR052173">
    <property type="entry name" value="Beta-lactam_resp_regulator"/>
</dbReference>
<dbReference type="Proteomes" id="UP000183200">
    <property type="component" value="Unassembled WGS sequence"/>
</dbReference>
<keyword evidence="1" id="KW-1133">Transmembrane helix</keyword>
<keyword evidence="1" id="KW-0472">Membrane</keyword>
<keyword evidence="4" id="KW-1185">Reference proteome</keyword>
<evidence type="ECO:0000313" key="3">
    <source>
        <dbReference type="EMBL" id="SDM31901.1"/>
    </source>
</evidence>
<dbReference type="CDD" id="cd07341">
    <property type="entry name" value="M56_BlaR1_MecR1_like"/>
    <property type="match status" value="1"/>
</dbReference>
<dbReference type="PANTHER" id="PTHR34978:SF3">
    <property type="entry name" value="SLR0241 PROTEIN"/>
    <property type="match status" value="1"/>
</dbReference>
<dbReference type="EMBL" id="FNGY01000003">
    <property type="protein sequence ID" value="SDM31901.1"/>
    <property type="molecule type" value="Genomic_DNA"/>
</dbReference>
<evidence type="ECO:0000256" key="1">
    <source>
        <dbReference type="SAM" id="Phobius"/>
    </source>
</evidence>
<dbReference type="OrthoDB" id="649093at2"/>
<sequence length="482" mass="54677">MPEFFVFLLKVNAALILFCLAYYLILRKLTFYTLNRFFLLAGIVFSSLYPFVDPMAFFGGQEEALKPIAAVLPTFYMAAADVAGFDYWLIARLVFWAGVVMMSGRMLIRFYSLYRVHQNSVPGKISAYDVRLLEGNISTFSFWRNIYLNPELHQPTELDAVLEHEQVHVKEWHTVDILLAELTTVFYWFNPGVWYMRKAIKENVEFITDQQILKKGIDRKAYQYSMIHTLSAGTPSVLMNNFNITGIKRRIVMMNSKKSSGVQLIRYVFLLPVLLVLTTAFTLFKTEIKANLGIQDTLKTNTKLSADPKAEKSVAVLKKSVVKAKENPKNVRLKVVPEPQKISNAAEIETPVSIAQTDTGKRFTTIKISRINAGETNADGTPVTTRMMVFKSRGAGSMHLTSKDSVKVLVLKGNRSDTKPAQATFPGQDPDLKIYIDDVEVSAEEMKELNPIDIESVNVQKMDQYPKTKGVRIYTKVFKKLK</sequence>
<name>A0A1G9S952_9SPHI</name>
<dbReference type="AlphaFoldDB" id="A0A1G9S952"/>
<feature type="transmembrane region" description="Helical" evidence="1">
    <location>
        <begin position="264"/>
        <end position="284"/>
    </location>
</feature>
<protein>
    <submittedName>
        <fullName evidence="3">BlaR1 peptidase M56</fullName>
    </submittedName>
</protein>
<feature type="domain" description="Peptidase M56" evidence="2">
    <location>
        <begin position="143"/>
        <end position="253"/>
    </location>
</feature>
<evidence type="ECO:0000259" key="2">
    <source>
        <dbReference type="Pfam" id="PF05569"/>
    </source>
</evidence>
<dbReference type="PANTHER" id="PTHR34978">
    <property type="entry name" value="POSSIBLE SENSOR-TRANSDUCER PROTEIN BLAR"/>
    <property type="match status" value="1"/>
</dbReference>
<feature type="transmembrane region" description="Helical" evidence="1">
    <location>
        <begin position="6"/>
        <end position="25"/>
    </location>
</feature>
<keyword evidence="1" id="KW-0812">Transmembrane</keyword>
<organism evidence="3 4">
    <name type="scientific">Pedobacter steynii</name>
    <dbReference type="NCBI Taxonomy" id="430522"/>
    <lineage>
        <taxon>Bacteria</taxon>
        <taxon>Pseudomonadati</taxon>
        <taxon>Bacteroidota</taxon>
        <taxon>Sphingobacteriia</taxon>
        <taxon>Sphingobacteriales</taxon>
        <taxon>Sphingobacteriaceae</taxon>
        <taxon>Pedobacter</taxon>
    </lineage>
</organism>
<accession>A0A1G9S952</accession>
<dbReference type="RefSeq" id="WP_074606301.1">
    <property type="nucleotide sequence ID" value="NZ_FNGY01000003.1"/>
</dbReference>
<reference evidence="4" key="1">
    <citation type="submission" date="2016-10" db="EMBL/GenBank/DDBJ databases">
        <authorList>
            <person name="Varghese N."/>
            <person name="Submissions S."/>
        </authorList>
    </citation>
    <scope>NUCLEOTIDE SEQUENCE [LARGE SCALE GENOMIC DNA]</scope>
    <source>
        <strain evidence="4">DSM 19110</strain>
    </source>
</reference>
<feature type="transmembrane region" description="Helical" evidence="1">
    <location>
        <begin position="37"/>
        <end position="57"/>
    </location>
</feature>
<dbReference type="Pfam" id="PF05569">
    <property type="entry name" value="Peptidase_M56"/>
    <property type="match status" value="1"/>
</dbReference>